<proteinExistence type="predicted"/>
<dbReference type="Gene3D" id="3.20.20.450">
    <property type="entry name" value="EAL domain"/>
    <property type="match status" value="1"/>
</dbReference>
<feature type="domain" description="GGDEF" evidence="3">
    <location>
        <begin position="404"/>
        <end position="531"/>
    </location>
</feature>
<dbReference type="AlphaFoldDB" id="A0A3B0Y5N4"/>
<name>A0A3B0Y5N4_9ZZZZ</name>
<dbReference type="InterPro" id="IPR001633">
    <property type="entry name" value="EAL_dom"/>
</dbReference>
<dbReference type="PROSITE" id="PS50883">
    <property type="entry name" value="EAL"/>
    <property type="match status" value="1"/>
</dbReference>
<dbReference type="Gene3D" id="3.30.70.270">
    <property type="match status" value="1"/>
</dbReference>
<feature type="transmembrane region" description="Helical" evidence="1">
    <location>
        <begin position="349"/>
        <end position="371"/>
    </location>
</feature>
<organism evidence="4">
    <name type="scientific">hydrothermal vent metagenome</name>
    <dbReference type="NCBI Taxonomy" id="652676"/>
    <lineage>
        <taxon>unclassified sequences</taxon>
        <taxon>metagenomes</taxon>
        <taxon>ecological metagenomes</taxon>
    </lineage>
</organism>
<dbReference type="InterPro" id="IPR000160">
    <property type="entry name" value="GGDEF_dom"/>
</dbReference>
<dbReference type="PROSITE" id="PS50887">
    <property type="entry name" value="GGDEF"/>
    <property type="match status" value="1"/>
</dbReference>
<dbReference type="SUPFAM" id="SSF55073">
    <property type="entry name" value="Nucleotide cyclase"/>
    <property type="match status" value="1"/>
</dbReference>
<dbReference type="InterPro" id="IPR007487">
    <property type="entry name" value="ABC_transpt-TYRBP-like"/>
</dbReference>
<reference evidence="4" key="1">
    <citation type="submission" date="2018-06" db="EMBL/GenBank/DDBJ databases">
        <authorList>
            <person name="Zhirakovskaya E."/>
        </authorList>
    </citation>
    <scope>NUCLEOTIDE SEQUENCE</scope>
</reference>
<evidence type="ECO:0000256" key="1">
    <source>
        <dbReference type="SAM" id="Phobius"/>
    </source>
</evidence>
<dbReference type="PANTHER" id="PTHR33121">
    <property type="entry name" value="CYCLIC DI-GMP PHOSPHODIESTERASE PDEF"/>
    <property type="match status" value="1"/>
</dbReference>
<dbReference type="SMART" id="SM00052">
    <property type="entry name" value="EAL"/>
    <property type="match status" value="1"/>
</dbReference>
<dbReference type="Pfam" id="PF04392">
    <property type="entry name" value="ABC_sub_bind"/>
    <property type="match status" value="1"/>
</dbReference>
<dbReference type="GO" id="GO:0071111">
    <property type="term" value="F:cyclic-guanylate-specific phosphodiesterase activity"/>
    <property type="evidence" value="ECO:0007669"/>
    <property type="project" value="InterPro"/>
</dbReference>
<dbReference type="Gene3D" id="3.40.50.2300">
    <property type="match status" value="2"/>
</dbReference>
<keyword evidence="1" id="KW-0472">Membrane</keyword>
<dbReference type="PANTHER" id="PTHR33121:SF79">
    <property type="entry name" value="CYCLIC DI-GMP PHOSPHODIESTERASE PDED-RELATED"/>
    <property type="match status" value="1"/>
</dbReference>
<dbReference type="CDD" id="cd01949">
    <property type="entry name" value="GGDEF"/>
    <property type="match status" value="1"/>
</dbReference>
<evidence type="ECO:0000259" key="2">
    <source>
        <dbReference type="PROSITE" id="PS50883"/>
    </source>
</evidence>
<dbReference type="NCBIfam" id="TIGR00254">
    <property type="entry name" value="GGDEF"/>
    <property type="match status" value="1"/>
</dbReference>
<feature type="domain" description="EAL" evidence="2">
    <location>
        <begin position="543"/>
        <end position="783"/>
    </location>
</feature>
<sequence>MSLFRERIYRVVVFLFLIMLAPAAGAETHKRLEVVVIHSYHQDYPWTALQYEGFTSTLSRALPEYDINFSVEYLDTKRVKPSPRYLQKFQSYLQAKHDDDRPDLIYVTDDNATNFIVGAAIQSFQTTPVVFSGVNNLSLVERLDRQRMTGVFEHKGIERSIRLIQQIRPGTQRIIFLGDGGPTDQAIGVRIKEVSHRYAGLEIIHIGRRSQDDLLEALHTAGPGVVIMTTIGGVRDTEGRVLKLDEIMSLITRTGRMILIMEDAYLFPGVLGGYVTTARLQGETAAGLAARIVQGEAVSRLEPVTESPGELVFDWNTLQHFGLRLDDDIRDIATIINQPLPFLDRYPRLVRWALGIFIAVTVIVIGVFIFINHRKNRLIGEQTTDNLTGLPNRTRLLQDTLVMSAPRFAVVDINNFKAINTFYGLDTGDAVLIAVSQEITRLLPDGVRLYRMGRDQFGVLADCSLGFTSFRQLIVKIIEALRQNHLSIGKPEIHLTASAGISGRESTSLIAGAEQALLIARDRNESYAVDEDALEDAERQKQNILWASKLSAALATGRIRPFFQPIIHNASGKREKYEALVRLIDDDGSIVTPFYFLEAAKRTRQYAMLTRTMIEQSLVMLGNRPISISLNFTVEDIRNHETVRFFKDKLSEYNVADRVVVELIESEGIENYEEVSRFIAEIKALGCRVAIDDFGTGYSNFTHLMHLNADYLKIDGSIIKRINDDRNSELVTRTLVDFARRLGMETVAEYVHSQAVQDKVVALGVDYSQGFFLGKPEPELPES</sequence>
<dbReference type="SUPFAM" id="SSF141868">
    <property type="entry name" value="EAL domain-like"/>
    <property type="match status" value="1"/>
</dbReference>
<evidence type="ECO:0000259" key="3">
    <source>
        <dbReference type="PROSITE" id="PS50887"/>
    </source>
</evidence>
<protein>
    <submittedName>
        <fullName evidence="4">Diguanylate cyclase/phosphodiesterase (GGDEF &amp; EAL domains) with PAS/PAC sensor(S)</fullName>
    </submittedName>
</protein>
<dbReference type="InterPro" id="IPR043128">
    <property type="entry name" value="Rev_trsase/Diguanyl_cyclase"/>
</dbReference>
<evidence type="ECO:0000313" key="4">
    <source>
        <dbReference type="EMBL" id="VAW74911.1"/>
    </source>
</evidence>
<keyword evidence="1" id="KW-1133">Transmembrane helix</keyword>
<dbReference type="Pfam" id="PF00990">
    <property type="entry name" value="GGDEF"/>
    <property type="match status" value="1"/>
</dbReference>
<dbReference type="CDD" id="cd01948">
    <property type="entry name" value="EAL"/>
    <property type="match status" value="1"/>
</dbReference>
<dbReference type="InterPro" id="IPR035919">
    <property type="entry name" value="EAL_sf"/>
</dbReference>
<gene>
    <name evidence="4" type="ORF">MNBD_GAMMA14-2438</name>
</gene>
<dbReference type="Pfam" id="PF00563">
    <property type="entry name" value="EAL"/>
    <property type="match status" value="1"/>
</dbReference>
<accession>A0A3B0Y5N4</accession>
<dbReference type="SMART" id="SM00267">
    <property type="entry name" value="GGDEF"/>
    <property type="match status" value="1"/>
</dbReference>
<dbReference type="InterPro" id="IPR029787">
    <property type="entry name" value="Nucleotide_cyclase"/>
</dbReference>
<keyword evidence="1" id="KW-0812">Transmembrane</keyword>
<dbReference type="InterPro" id="IPR050706">
    <property type="entry name" value="Cyclic-di-GMP_PDE-like"/>
</dbReference>
<dbReference type="EMBL" id="UOFM01000113">
    <property type="protein sequence ID" value="VAW74911.1"/>
    <property type="molecule type" value="Genomic_DNA"/>
</dbReference>